<feature type="compositionally biased region" description="Basic and acidic residues" evidence="1">
    <location>
        <begin position="14"/>
        <end position="26"/>
    </location>
</feature>
<feature type="region of interest" description="Disordered" evidence="1">
    <location>
        <begin position="1"/>
        <end position="42"/>
    </location>
</feature>
<keyword evidence="3" id="KW-1185">Reference proteome</keyword>
<dbReference type="Proteomes" id="UP000460412">
    <property type="component" value="Unassembled WGS sequence"/>
</dbReference>
<reference evidence="2 3" key="1">
    <citation type="submission" date="2019-12" db="EMBL/GenBank/DDBJ databases">
        <title>Sporaefaciens musculi gen. nov., sp. nov., a novel bacterium isolated from the caecum of an obese mouse.</title>
        <authorList>
            <person name="Rasmussen T.S."/>
            <person name="Streidl T."/>
            <person name="Hitch T.C.A."/>
            <person name="Wortmann E."/>
            <person name="Deptula P."/>
            <person name="Hansen M."/>
            <person name="Nielsen D.S."/>
            <person name="Clavel T."/>
            <person name="Vogensen F.K."/>
        </authorList>
    </citation>
    <scope>NUCLEOTIDE SEQUENCE [LARGE SCALE GENOMIC DNA]</scope>
    <source>
        <strain evidence="2 3">WCA-9-b2</strain>
    </source>
</reference>
<evidence type="ECO:0000313" key="2">
    <source>
        <dbReference type="EMBL" id="MXP74528.1"/>
    </source>
</evidence>
<gene>
    <name evidence="2" type="ORF">GN277_03715</name>
</gene>
<evidence type="ECO:0000256" key="1">
    <source>
        <dbReference type="SAM" id="MobiDB-lite"/>
    </source>
</evidence>
<feature type="compositionally biased region" description="Polar residues" evidence="1">
    <location>
        <begin position="29"/>
        <end position="42"/>
    </location>
</feature>
<organism evidence="2 3">
    <name type="scientific">Sporofaciens musculi</name>
    <dbReference type="NCBI Taxonomy" id="2681861"/>
    <lineage>
        <taxon>Bacteria</taxon>
        <taxon>Bacillati</taxon>
        <taxon>Bacillota</taxon>
        <taxon>Clostridia</taxon>
        <taxon>Lachnospirales</taxon>
        <taxon>Lachnospiraceae</taxon>
        <taxon>Sporofaciens</taxon>
    </lineage>
</organism>
<dbReference type="Gene3D" id="3.40.50.300">
    <property type="entry name" value="P-loop containing nucleotide triphosphate hydrolases"/>
    <property type="match status" value="1"/>
</dbReference>
<dbReference type="AlphaFoldDB" id="A0A7X3MDT2"/>
<protein>
    <recommendedName>
        <fullName evidence="4">TraG family protein</fullName>
    </recommendedName>
</protein>
<evidence type="ECO:0000313" key="3">
    <source>
        <dbReference type="Proteomes" id="UP000460412"/>
    </source>
</evidence>
<evidence type="ECO:0008006" key="4">
    <source>
        <dbReference type="Google" id="ProtNLM"/>
    </source>
</evidence>
<dbReference type="InterPro" id="IPR027417">
    <property type="entry name" value="P-loop_NTPase"/>
</dbReference>
<sequence length="132" mass="14933">MAYGEPCASRGARTVREGASTRRLPHDLYNTSDTRGTSQSYGLNYQKTGKELMSQDEIAVMDGGKCIMQLRGVRPFFSNKFDITKHKQYRLLSDFDDKNALDIEKYVKNLCKARVRDNDTVDEVEDAGVIEA</sequence>
<dbReference type="EMBL" id="WUQX01000001">
    <property type="protein sequence ID" value="MXP74528.1"/>
    <property type="molecule type" value="Genomic_DNA"/>
</dbReference>
<comment type="caution">
    <text evidence="2">The sequence shown here is derived from an EMBL/GenBank/DDBJ whole genome shotgun (WGS) entry which is preliminary data.</text>
</comment>
<proteinExistence type="predicted"/>
<name>A0A7X3MDT2_9FIRM</name>
<accession>A0A7X3MDT2</accession>